<organism evidence="1 2">
    <name type="scientific">Cenococcum geophilum 1.58</name>
    <dbReference type="NCBI Taxonomy" id="794803"/>
    <lineage>
        <taxon>Eukaryota</taxon>
        <taxon>Fungi</taxon>
        <taxon>Dikarya</taxon>
        <taxon>Ascomycota</taxon>
        <taxon>Pezizomycotina</taxon>
        <taxon>Dothideomycetes</taxon>
        <taxon>Pleosporomycetidae</taxon>
        <taxon>Gloniales</taxon>
        <taxon>Gloniaceae</taxon>
        <taxon>Cenococcum</taxon>
    </lineage>
</organism>
<dbReference type="Proteomes" id="UP000250078">
    <property type="component" value="Unassembled WGS sequence"/>
</dbReference>
<evidence type="ECO:0000313" key="2">
    <source>
        <dbReference type="Proteomes" id="UP000250078"/>
    </source>
</evidence>
<sequence length="598" mass="65120">MENDAVFATEADVDVGFHPAHSSKPPNRYSGNDYVRKGSKAESGPSARQHPAHEETPLLRREDGGYSDRHWGEEGNNELSSWPGMTEFEGLPWWKKPSIFWLLPAFLLFALAFGGIVVPKLNLILTLICREYIADRSADDPNFTVLPVVFGGENPQCRIPEVQSRVAQFTLYGNLISGILSAITSPKLGALSDRYGRKKLLLVSAAGMLTGEIITIFAAKYPESFPFNWILVGYAMDGLCGSFIVGMVLAHSYATDCTPPQERNVAFGYFHGCLFTGIALGPIVAGYIIKGTNSVLSVFYVALGCHLLFIVFLIFFIPESLSKTRQAAAREKHRLEVIRLGPAADWINQIRAFNLLAPLKILYPTGEGSSSAVRRNLLLLASVDTIVFSVAMGAMTVIVIYTNIQFGWGDFQSSEFVSIVNSSRVFCLIILLPIVNRLVRGPSGTSRQKNSGSDNFDLSVIRIAIFFDTLGYLGYALSRSGTLFIVSGVVASVGGIGSPTLGSALTKHVPPDRTGQLLGATGLLHALARIIGPTIFNAIYSATVGKFRQTVFVCLAATFGLAFLCSWFIRPHVYLDEQDVPDSSTLDEELINGEGMVH</sequence>
<proteinExistence type="predicted"/>
<keyword evidence="2" id="KW-1185">Reference proteome</keyword>
<name>A0ACC8ENB0_9PEZI</name>
<reference evidence="1 2" key="1">
    <citation type="journal article" date="2016" name="Nat. Commun.">
        <title>Ectomycorrhizal ecology is imprinted in the genome of the dominant symbiotic fungus Cenococcum geophilum.</title>
        <authorList>
            <consortium name="DOE Joint Genome Institute"/>
            <person name="Peter M."/>
            <person name="Kohler A."/>
            <person name="Ohm R.A."/>
            <person name="Kuo A."/>
            <person name="Krutzmann J."/>
            <person name="Morin E."/>
            <person name="Arend M."/>
            <person name="Barry K.W."/>
            <person name="Binder M."/>
            <person name="Choi C."/>
            <person name="Clum A."/>
            <person name="Copeland A."/>
            <person name="Grisel N."/>
            <person name="Haridas S."/>
            <person name="Kipfer T."/>
            <person name="LaButti K."/>
            <person name="Lindquist E."/>
            <person name="Lipzen A."/>
            <person name="Maire R."/>
            <person name="Meier B."/>
            <person name="Mihaltcheva S."/>
            <person name="Molinier V."/>
            <person name="Murat C."/>
            <person name="Poggeler S."/>
            <person name="Quandt C.A."/>
            <person name="Sperisen C."/>
            <person name="Tritt A."/>
            <person name="Tisserant E."/>
            <person name="Crous P.W."/>
            <person name="Henrissat B."/>
            <person name="Nehls U."/>
            <person name="Egli S."/>
            <person name="Spatafora J.W."/>
            <person name="Grigoriev I.V."/>
            <person name="Martin F.M."/>
        </authorList>
    </citation>
    <scope>NUCLEOTIDE SEQUENCE [LARGE SCALE GENOMIC DNA]</scope>
    <source>
        <strain evidence="1 2">1.58</strain>
    </source>
</reference>
<dbReference type="EMBL" id="KV748257">
    <property type="protein sequence ID" value="OCK87663.1"/>
    <property type="molecule type" value="Genomic_DNA"/>
</dbReference>
<protein>
    <submittedName>
        <fullName evidence="1">MFS general substrate transporter</fullName>
    </submittedName>
</protein>
<gene>
    <name evidence="1" type="ORF">K441DRAFT_648096</name>
</gene>
<accession>A0ACC8ENB0</accession>
<evidence type="ECO:0000313" key="1">
    <source>
        <dbReference type="EMBL" id="OCK87663.1"/>
    </source>
</evidence>